<dbReference type="Gramene" id="OGLUM02G30020.1">
    <property type="protein sequence ID" value="OGLUM02G30020.1"/>
    <property type="gene ID" value="OGLUM02G30020"/>
</dbReference>
<dbReference type="EnsemblPlants" id="OGLUM02G30020.1">
    <property type="protein sequence ID" value="OGLUM02G30020.1"/>
    <property type="gene ID" value="OGLUM02G30020"/>
</dbReference>
<name>A0A0D9YX16_9ORYZ</name>
<reference evidence="1" key="2">
    <citation type="submission" date="2018-05" db="EMBL/GenBank/DDBJ databases">
        <title>OgluRS3 (Oryza glumaepatula Reference Sequence Version 3).</title>
        <authorList>
            <person name="Zhang J."/>
            <person name="Kudrna D."/>
            <person name="Lee S."/>
            <person name="Talag J."/>
            <person name="Welchert J."/>
            <person name="Wing R.A."/>
        </authorList>
    </citation>
    <scope>NUCLEOTIDE SEQUENCE [LARGE SCALE GENOMIC DNA]</scope>
</reference>
<reference evidence="1" key="1">
    <citation type="submission" date="2015-04" db="UniProtKB">
        <authorList>
            <consortium name="EnsemblPlants"/>
        </authorList>
    </citation>
    <scope>IDENTIFICATION</scope>
</reference>
<organism evidence="1">
    <name type="scientific">Oryza glumipatula</name>
    <dbReference type="NCBI Taxonomy" id="40148"/>
    <lineage>
        <taxon>Eukaryota</taxon>
        <taxon>Viridiplantae</taxon>
        <taxon>Streptophyta</taxon>
        <taxon>Embryophyta</taxon>
        <taxon>Tracheophyta</taxon>
        <taxon>Spermatophyta</taxon>
        <taxon>Magnoliopsida</taxon>
        <taxon>Liliopsida</taxon>
        <taxon>Poales</taxon>
        <taxon>Poaceae</taxon>
        <taxon>BOP clade</taxon>
        <taxon>Oryzoideae</taxon>
        <taxon>Oryzeae</taxon>
        <taxon>Oryzinae</taxon>
        <taxon>Oryza</taxon>
    </lineage>
</organism>
<evidence type="ECO:0000313" key="1">
    <source>
        <dbReference type="EnsemblPlants" id="OGLUM02G30020.1"/>
    </source>
</evidence>
<keyword evidence="2" id="KW-1185">Reference proteome</keyword>
<dbReference type="HOGENOM" id="CLU_2201101_0_0_1"/>
<dbReference type="AlphaFoldDB" id="A0A0D9YX16"/>
<evidence type="ECO:0000313" key="2">
    <source>
        <dbReference type="Proteomes" id="UP000026961"/>
    </source>
</evidence>
<proteinExistence type="predicted"/>
<dbReference type="Proteomes" id="UP000026961">
    <property type="component" value="Chromosome 2"/>
</dbReference>
<sequence>MQFGAWQLSKVDPKSCAIVKDVNQELPFGPNDVNAVFGLPCSGQPIIPCSQDELDGKKQILCEIFEIPNFSHLKISLLERILKKQYGYPKTIDEKRVFMAAFVLYVFF</sequence>
<protein>
    <submittedName>
        <fullName evidence="1">Uncharacterized protein</fullName>
    </submittedName>
</protein>
<accession>A0A0D9YX16</accession>